<dbReference type="STRING" id="1239962.C943_02383"/>
<sequence length="39" mass="4516">MTKAEIVWIDGWLSKYSAMGRNISSFEMSYFPNLRDASL</sequence>
<evidence type="ECO:0000313" key="2">
    <source>
        <dbReference type="Proteomes" id="UP000010953"/>
    </source>
</evidence>
<gene>
    <name evidence="1" type="ORF">C943_02383</name>
</gene>
<dbReference type="Proteomes" id="UP000010953">
    <property type="component" value="Unassembled WGS sequence"/>
</dbReference>
<name>M7Y1Z8_9BACT</name>
<dbReference type="InParanoid" id="M7Y1Z8"/>
<evidence type="ECO:0000313" key="1">
    <source>
        <dbReference type="EMBL" id="EMS31236.1"/>
    </source>
</evidence>
<dbReference type="EMBL" id="AMZY02000020">
    <property type="protein sequence ID" value="EMS31236.1"/>
    <property type="molecule type" value="Genomic_DNA"/>
</dbReference>
<protein>
    <submittedName>
        <fullName evidence="1">Uncharacterized protein</fullName>
    </submittedName>
</protein>
<accession>M7Y1Z8</accession>
<keyword evidence="2" id="KW-1185">Reference proteome</keyword>
<proteinExistence type="predicted"/>
<organism evidence="1 2">
    <name type="scientific">Mariniradius saccharolyticus AK6</name>
    <dbReference type="NCBI Taxonomy" id="1239962"/>
    <lineage>
        <taxon>Bacteria</taxon>
        <taxon>Pseudomonadati</taxon>
        <taxon>Bacteroidota</taxon>
        <taxon>Cytophagia</taxon>
        <taxon>Cytophagales</taxon>
        <taxon>Cyclobacteriaceae</taxon>
        <taxon>Mariniradius</taxon>
    </lineage>
</organism>
<comment type="caution">
    <text evidence="1">The sequence shown here is derived from an EMBL/GenBank/DDBJ whole genome shotgun (WGS) entry which is preliminary data.</text>
</comment>
<reference evidence="1" key="1">
    <citation type="submission" date="2013-01" db="EMBL/GenBank/DDBJ databases">
        <title>Genome assembly of Mariniradius saccharolyticus AK6.</title>
        <authorList>
            <person name="Vaidya B."/>
            <person name="Khatri I."/>
            <person name="Tanuku N.R.S."/>
            <person name="Subramanian S."/>
            <person name="Pinnaka A."/>
        </authorList>
    </citation>
    <scope>NUCLEOTIDE SEQUENCE [LARGE SCALE GENOMIC DNA]</scope>
    <source>
        <strain evidence="1">AK6</strain>
    </source>
</reference>
<dbReference type="AlphaFoldDB" id="M7Y1Z8"/>